<dbReference type="RefSeq" id="WP_246371680.1">
    <property type="nucleotide sequence ID" value="NZ_BAABHL010000037.1"/>
</dbReference>
<gene>
    <name evidence="2" type="ORF">BKA16_001426</name>
</gene>
<reference evidence="2 3" key="1">
    <citation type="submission" date="2020-08" db="EMBL/GenBank/DDBJ databases">
        <title>Sequencing the genomes of 1000 actinobacteria strains.</title>
        <authorList>
            <person name="Klenk H.-P."/>
        </authorList>
    </citation>
    <scope>NUCLEOTIDE SEQUENCE [LARGE SCALE GENOMIC DNA]</scope>
    <source>
        <strain evidence="2 3">DSM 45298</strain>
    </source>
</reference>
<dbReference type="Proteomes" id="UP000551501">
    <property type="component" value="Unassembled WGS sequence"/>
</dbReference>
<name>A0A840EX33_9ACTN</name>
<dbReference type="Pfam" id="PF22554">
    <property type="entry name" value="Chap-C"/>
    <property type="match status" value="1"/>
</dbReference>
<dbReference type="InterPro" id="IPR054342">
    <property type="entry name" value="TY-Chap_C"/>
</dbReference>
<proteinExistence type="predicted"/>
<protein>
    <recommendedName>
        <fullName evidence="1">TY-Chap C-terminal domain-containing protein</fullName>
    </recommendedName>
</protein>
<dbReference type="EMBL" id="JACIFP010000001">
    <property type="protein sequence ID" value="MBB4134874.1"/>
    <property type="molecule type" value="Genomic_DNA"/>
</dbReference>
<evidence type="ECO:0000313" key="2">
    <source>
        <dbReference type="EMBL" id="MBB4134874.1"/>
    </source>
</evidence>
<evidence type="ECO:0000313" key="3">
    <source>
        <dbReference type="Proteomes" id="UP000551501"/>
    </source>
</evidence>
<organism evidence="2 3">
    <name type="scientific">Gordonia humi</name>
    <dbReference type="NCBI Taxonomy" id="686429"/>
    <lineage>
        <taxon>Bacteria</taxon>
        <taxon>Bacillati</taxon>
        <taxon>Actinomycetota</taxon>
        <taxon>Actinomycetes</taxon>
        <taxon>Mycobacteriales</taxon>
        <taxon>Gordoniaceae</taxon>
        <taxon>Gordonia</taxon>
    </lineage>
</organism>
<accession>A0A840EX33</accession>
<dbReference type="AlphaFoldDB" id="A0A840EX33"/>
<sequence>MYRSELERLMTLASDEIEAACRGDRLSSLITRCADENLELSELADDAAAQCDVDRHSFYAQEAAAWRATAQVLRTMTRDRTRAGEQGAA</sequence>
<feature type="domain" description="TY-Chap C-terminal" evidence="1">
    <location>
        <begin position="2"/>
        <end position="78"/>
    </location>
</feature>
<evidence type="ECO:0000259" key="1">
    <source>
        <dbReference type="Pfam" id="PF22554"/>
    </source>
</evidence>
<keyword evidence="3" id="KW-1185">Reference proteome</keyword>
<comment type="caution">
    <text evidence="2">The sequence shown here is derived from an EMBL/GenBank/DDBJ whole genome shotgun (WGS) entry which is preliminary data.</text>
</comment>